<keyword evidence="1 3" id="KW-0732">Signal</keyword>
<comment type="caution">
    <text evidence="5">The sequence shown here is derived from an EMBL/GenBank/DDBJ whole genome shotgun (WGS) entry which is preliminary data.</text>
</comment>
<evidence type="ECO:0000259" key="4">
    <source>
        <dbReference type="SMART" id="SM00560"/>
    </source>
</evidence>
<accession>A0A3E1F2I6</accession>
<dbReference type="AlphaFoldDB" id="A0A3E1F2I6"/>
<proteinExistence type="predicted"/>
<feature type="signal peptide" evidence="3">
    <location>
        <begin position="1"/>
        <end position="23"/>
    </location>
</feature>
<dbReference type="InterPro" id="IPR013320">
    <property type="entry name" value="ConA-like_dom_sf"/>
</dbReference>
<sequence>MKTKHFFLSILFALTGFSLSAQNGLHFDGINDHIQTTYGGVLGSANRTFEAWVYLDAAPTSNKCILDYGTNSAGSRNTFMISGNGQVSFIAGGTNGNLTSANNVITIGQWAHVAFVLENGIGYVYLNGTQITTGNLSAVNTPSFGDNLKIGQRVSGGSIPFDGKIDEVRVWNTARTQQEISSHMNVELCGAPQGLVAYFKLNEGTAGGNNSTITTATNEVSSYNGTLNNFDLTGTTSNWVTGKTLGLGSVINNMTINECTGFSITVGPNTYNSTGIYSDTLFGGSIEGCDSIINLDLTVATISNYTQTVTLCPGESLTVGSNTYTTAGNYIDTLFGASPAGCDSIVATDLSYTTPYDETFTVYGCNNYYWDVNGETYTSSGTHTEVFQDINGCDSTITIDLNVVPLTNTVSMNEHGVLKADRSNISYQWIDCDTEMEIPGATNQEFEPTYNGSFKVVLDNGDCTDTSICLTIDNVSVKTYDNNAFSIYPNPSNGSFKVEFNSAFTGDINVTDVSGKQIFNVELKDDKFTNFNLKKLEKGIYFINIIYDSGVISSKKIIIK</sequence>
<evidence type="ECO:0000256" key="2">
    <source>
        <dbReference type="ARBA" id="ARBA00023157"/>
    </source>
</evidence>
<dbReference type="SMART" id="SM00560">
    <property type="entry name" value="LamGL"/>
    <property type="match status" value="1"/>
</dbReference>
<keyword evidence="2" id="KW-1015">Disulfide bond</keyword>
<name>A0A3E1F2I6_9FLAO</name>
<dbReference type="Proteomes" id="UP000257127">
    <property type="component" value="Unassembled WGS sequence"/>
</dbReference>
<evidence type="ECO:0000313" key="6">
    <source>
        <dbReference type="Proteomes" id="UP000257127"/>
    </source>
</evidence>
<gene>
    <name evidence="5" type="ORF">DXU93_03260</name>
</gene>
<dbReference type="InterPro" id="IPR026444">
    <property type="entry name" value="Secre_tail"/>
</dbReference>
<dbReference type="RefSeq" id="WP_116879804.1">
    <property type="nucleotide sequence ID" value="NZ_QURB01000001.1"/>
</dbReference>
<dbReference type="InterPro" id="IPR006558">
    <property type="entry name" value="LamG-like"/>
</dbReference>
<dbReference type="Pfam" id="PF13385">
    <property type="entry name" value="Laminin_G_3"/>
    <property type="match status" value="1"/>
</dbReference>
<reference evidence="5 6" key="1">
    <citation type="submission" date="2018-08" db="EMBL/GenBank/DDBJ databases">
        <title>The draft genome squence of Brumimicrobium sp. N62.</title>
        <authorList>
            <person name="Du Z.-J."/>
            <person name="Luo H.-R."/>
        </authorList>
    </citation>
    <scope>NUCLEOTIDE SEQUENCE [LARGE SCALE GENOMIC DNA]</scope>
    <source>
        <strain evidence="5 6">N62</strain>
    </source>
</reference>
<dbReference type="Pfam" id="PF18962">
    <property type="entry name" value="Por_Secre_tail"/>
    <property type="match status" value="1"/>
</dbReference>
<dbReference type="GO" id="GO:0005975">
    <property type="term" value="P:carbohydrate metabolic process"/>
    <property type="evidence" value="ECO:0007669"/>
    <property type="project" value="UniProtKB-ARBA"/>
</dbReference>
<evidence type="ECO:0000313" key="5">
    <source>
        <dbReference type="EMBL" id="RFC55969.1"/>
    </source>
</evidence>
<keyword evidence="6" id="KW-1185">Reference proteome</keyword>
<protein>
    <submittedName>
        <fullName evidence="5">T9SS C-terminal target domain-containing protein</fullName>
    </submittedName>
</protein>
<dbReference type="Gene3D" id="2.60.120.200">
    <property type="match status" value="1"/>
</dbReference>
<evidence type="ECO:0000256" key="1">
    <source>
        <dbReference type="ARBA" id="ARBA00022729"/>
    </source>
</evidence>
<feature type="domain" description="LamG-like jellyroll fold" evidence="4">
    <location>
        <begin position="45"/>
        <end position="178"/>
    </location>
</feature>
<dbReference type="SUPFAM" id="SSF49899">
    <property type="entry name" value="Concanavalin A-like lectins/glucanases"/>
    <property type="match status" value="1"/>
</dbReference>
<evidence type="ECO:0000256" key="3">
    <source>
        <dbReference type="SAM" id="SignalP"/>
    </source>
</evidence>
<organism evidence="5 6">
    <name type="scientific">Brumimicrobium aurantiacum</name>
    <dbReference type="NCBI Taxonomy" id="1737063"/>
    <lineage>
        <taxon>Bacteria</taxon>
        <taxon>Pseudomonadati</taxon>
        <taxon>Bacteroidota</taxon>
        <taxon>Flavobacteriia</taxon>
        <taxon>Flavobacteriales</taxon>
        <taxon>Crocinitomicaceae</taxon>
        <taxon>Brumimicrobium</taxon>
    </lineage>
</organism>
<dbReference type="NCBIfam" id="TIGR04183">
    <property type="entry name" value="Por_Secre_tail"/>
    <property type="match status" value="1"/>
</dbReference>
<feature type="chain" id="PRO_5017662548" evidence="3">
    <location>
        <begin position="24"/>
        <end position="560"/>
    </location>
</feature>
<dbReference type="EMBL" id="QURB01000001">
    <property type="protein sequence ID" value="RFC55969.1"/>
    <property type="molecule type" value="Genomic_DNA"/>
</dbReference>
<dbReference type="GO" id="GO:0004553">
    <property type="term" value="F:hydrolase activity, hydrolyzing O-glycosyl compounds"/>
    <property type="evidence" value="ECO:0007669"/>
    <property type="project" value="UniProtKB-ARBA"/>
</dbReference>
<dbReference type="OrthoDB" id="1391570at2"/>